<proteinExistence type="predicted"/>
<dbReference type="eggNOG" id="ENOG502REJF">
    <property type="taxonomic scope" value="Eukaryota"/>
</dbReference>
<organism evidence="1 2">
    <name type="scientific">Dothistroma septosporum (strain NZE10 / CBS 128990)</name>
    <name type="common">Red band needle blight fungus</name>
    <name type="synonym">Mycosphaerella pini</name>
    <dbReference type="NCBI Taxonomy" id="675120"/>
    <lineage>
        <taxon>Eukaryota</taxon>
        <taxon>Fungi</taxon>
        <taxon>Dikarya</taxon>
        <taxon>Ascomycota</taxon>
        <taxon>Pezizomycotina</taxon>
        <taxon>Dothideomycetes</taxon>
        <taxon>Dothideomycetidae</taxon>
        <taxon>Mycosphaerellales</taxon>
        <taxon>Mycosphaerellaceae</taxon>
        <taxon>Dothistroma</taxon>
    </lineage>
</organism>
<dbReference type="AlphaFoldDB" id="N1PDF2"/>
<evidence type="ECO:0000313" key="2">
    <source>
        <dbReference type="Proteomes" id="UP000016933"/>
    </source>
</evidence>
<sequence>MQKCARSMEQRFGVFLYQLKDKTLRPGADYSNPKDLDRNGIFVLCRERLHRMRTVCNKKWRTKDNEEKLYLEIGFQYCCSFTKKPGLQWLKAKYGDRLGLPLVIWLKSPLRFSIAHHVHGGGILTGGRSKEPKDVKERMFDENNMLMESWYWNSSKVDMAEEYYGELQKTLSAARITDTNIYHSGSMPAAVPGVKMATGELKEDIVDQFTGSAFGSLTDVDDDVPAGPGPVVMAGSVATVSGAAASEAADQGEGVANQEQGGELLENGGVSNMDNGTDDTNVTAAADALGLLGAATFDQAALDDDNFAQEIANPFNTIISNTYGELYVNEMLQFAIQYDQSLRTNLANLQSAANEKDADKFRDVLDDINEEHVSQAP</sequence>
<dbReference type="Proteomes" id="UP000016933">
    <property type="component" value="Unassembled WGS sequence"/>
</dbReference>
<gene>
    <name evidence="1" type="ORF">DOTSEDRAFT_75709</name>
</gene>
<dbReference type="EMBL" id="KB446547">
    <property type="protein sequence ID" value="EME38225.1"/>
    <property type="molecule type" value="Genomic_DNA"/>
</dbReference>
<reference evidence="1 2" key="2">
    <citation type="journal article" date="2012" name="PLoS Pathog.">
        <title>Diverse lifestyles and strategies of plant pathogenesis encoded in the genomes of eighteen Dothideomycetes fungi.</title>
        <authorList>
            <person name="Ohm R.A."/>
            <person name="Feau N."/>
            <person name="Henrissat B."/>
            <person name="Schoch C.L."/>
            <person name="Horwitz B.A."/>
            <person name="Barry K.W."/>
            <person name="Condon B.J."/>
            <person name="Copeland A.C."/>
            <person name="Dhillon B."/>
            <person name="Glaser F."/>
            <person name="Hesse C.N."/>
            <person name="Kosti I."/>
            <person name="LaButti K."/>
            <person name="Lindquist E.A."/>
            <person name="Lucas S."/>
            <person name="Salamov A.A."/>
            <person name="Bradshaw R.E."/>
            <person name="Ciuffetti L."/>
            <person name="Hamelin R.C."/>
            <person name="Kema G.H.J."/>
            <person name="Lawrence C."/>
            <person name="Scott J.A."/>
            <person name="Spatafora J.W."/>
            <person name="Turgeon B.G."/>
            <person name="de Wit P.J.G.M."/>
            <person name="Zhong S."/>
            <person name="Goodwin S.B."/>
            <person name="Grigoriev I.V."/>
        </authorList>
    </citation>
    <scope>NUCLEOTIDE SEQUENCE [LARGE SCALE GENOMIC DNA]</scope>
    <source>
        <strain evidence="2">NZE10 / CBS 128990</strain>
    </source>
</reference>
<reference evidence="2" key="1">
    <citation type="journal article" date="2012" name="PLoS Genet.">
        <title>The genomes of the fungal plant pathogens Cladosporium fulvum and Dothistroma septosporum reveal adaptation to different hosts and lifestyles but also signatures of common ancestry.</title>
        <authorList>
            <person name="de Wit P.J.G.M."/>
            <person name="van der Burgt A."/>
            <person name="Oekmen B."/>
            <person name="Stergiopoulos I."/>
            <person name="Abd-Elsalam K.A."/>
            <person name="Aerts A.L."/>
            <person name="Bahkali A.H."/>
            <person name="Beenen H.G."/>
            <person name="Chettri P."/>
            <person name="Cox M.P."/>
            <person name="Datema E."/>
            <person name="de Vries R.P."/>
            <person name="Dhillon B."/>
            <person name="Ganley A.R."/>
            <person name="Griffiths S.A."/>
            <person name="Guo Y."/>
            <person name="Hamelin R.C."/>
            <person name="Henrissat B."/>
            <person name="Kabir M.S."/>
            <person name="Jashni M.K."/>
            <person name="Kema G."/>
            <person name="Klaubauf S."/>
            <person name="Lapidus A."/>
            <person name="Levasseur A."/>
            <person name="Lindquist E."/>
            <person name="Mehrabi R."/>
            <person name="Ohm R.A."/>
            <person name="Owen T.J."/>
            <person name="Salamov A."/>
            <person name="Schwelm A."/>
            <person name="Schijlen E."/>
            <person name="Sun H."/>
            <person name="van den Burg H.A."/>
            <person name="van Ham R.C.H.J."/>
            <person name="Zhang S."/>
            <person name="Goodwin S.B."/>
            <person name="Grigoriev I.V."/>
            <person name="Collemare J."/>
            <person name="Bradshaw R.E."/>
        </authorList>
    </citation>
    <scope>NUCLEOTIDE SEQUENCE [LARGE SCALE GENOMIC DNA]</scope>
    <source>
        <strain evidence="2">NZE10 / CBS 128990</strain>
    </source>
</reference>
<dbReference type="HOGENOM" id="CLU_660775_0_0_1"/>
<protein>
    <submittedName>
        <fullName evidence="1">Uncharacterized protein</fullName>
    </submittedName>
</protein>
<evidence type="ECO:0000313" key="1">
    <source>
        <dbReference type="EMBL" id="EME38225.1"/>
    </source>
</evidence>
<dbReference type="OrthoDB" id="3629596at2759"/>
<accession>N1PDF2</accession>
<name>N1PDF2_DOTSN</name>
<keyword evidence="2" id="KW-1185">Reference proteome</keyword>